<protein>
    <submittedName>
        <fullName evidence="2">Uncharacterized protein</fullName>
    </submittedName>
</protein>
<reference evidence="2 3" key="2">
    <citation type="journal article" date="2023" name="Mol. Biol. Evol.">
        <title>Genomics of Secondarily Temperate Adaptation in the Only Non-Antarctic Icefish.</title>
        <authorList>
            <person name="Rivera-Colon A.G."/>
            <person name="Rayamajhi N."/>
            <person name="Minhas B.F."/>
            <person name="Madrigal G."/>
            <person name="Bilyk K.T."/>
            <person name="Yoon V."/>
            <person name="Hune M."/>
            <person name="Gregory S."/>
            <person name="Cheng C.H.C."/>
            <person name="Catchen J.M."/>
        </authorList>
    </citation>
    <scope>NUCLEOTIDE SEQUENCE [LARGE SCALE GENOMIC DNA]</scope>
    <source>
        <strain evidence="2">JMC-PN-2008</strain>
    </source>
</reference>
<feature type="region of interest" description="Disordered" evidence="1">
    <location>
        <begin position="1"/>
        <end position="39"/>
    </location>
</feature>
<organism evidence="2 3">
    <name type="scientific">Eleginops maclovinus</name>
    <name type="common">Patagonian blennie</name>
    <name type="synonym">Eleginus maclovinus</name>
    <dbReference type="NCBI Taxonomy" id="56733"/>
    <lineage>
        <taxon>Eukaryota</taxon>
        <taxon>Metazoa</taxon>
        <taxon>Chordata</taxon>
        <taxon>Craniata</taxon>
        <taxon>Vertebrata</taxon>
        <taxon>Euteleostomi</taxon>
        <taxon>Actinopterygii</taxon>
        <taxon>Neopterygii</taxon>
        <taxon>Teleostei</taxon>
        <taxon>Neoteleostei</taxon>
        <taxon>Acanthomorphata</taxon>
        <taxon>Eupercaria</taxon>
        <taxon>Perciformes</taxon>
        <taxon>Notothenioidei</taxon>
        <taxon>Eleginopidae</taxon>
        <taxon>Eleginops</taxon>
    </lineage>
</organism>
<evidence type="ECO:0000313" key="2">
    <source>
        <dbReference type="EMBL" id="KAK5861090.1"/>
    </source>
</evidence>
<keyword evidence="3" id="KW-1185">Reference proteome</keyword>
<gene>
    <name evidence="2" type="ORF">PBY51_022510</name>
</gene>
<dbReference type="EMBL" id="JAUZQC010000013">
    <property type="protein sequence ID" value="KAK5861090.1"/>
    <property type="molecule type" value="Genomic_DNA"/>
</dbReference>
<sequence length="100" mass="10695">MSHTAGAWSLRGGGGRQHAAKFSNCQANKSELPSRKQENNLGRRIAVDCFSLGPGGHQRGESDTGKTAGLTGCGFDAEDKHWWFLSSGIRGSSLRFRTSG</sequence>
<dbReference type="Proteomes" id="UP001346869">
    <property type="component" value="Unassembled WGS sequence"/>
</dbReference>
<comment type="caution">
    <text evidence="2">The sequence shown here is derived from an EMBL/GenBank/DDBJ whole genome shotgun (WGS) entry which is preliminary data.</text>
</comment>
<proteinExistence type="predicted"/>
<dbReference type="AlphaFoldDB" id="A0AAN7XHV0"/>
<reference evidence="2 3" key="1">
    <citation type="journal article" date="2023" name="Genes (Basel)">
        <title>Chromosome-Level Genome Assembly and Circadian Gene Repertoire of the Patagonia Blennie Eleginops maclovinus-The Closest Ancestral Proxy of Antarctic Cryonotothenioids.</title>
        <authorList>
            <person name="Cheng C.C."/>
            <person name="Rivera-Colon A.G."/>
            <person name="Minhas B.F."/>
            <person name="Wilson L."/>
            <person name="Rayamajhi N."/>
            <person name="Vargas-Chacoff L."/>
            <person name="Catchen J.M."/>
        </authorList>
    </citation>
    <scope>NUCLEOTIDE SEQUENCE [LARGE SCALE GENOMIC DNA]</scope>
    <source>
        <strain evidence="2">JMC-PN-2008</strain>
    </source>
</reference>
<evidence type="ECO:0000313" key="3">
    <source>
        <dbReference type="Proteomes" id="UP001346869"/>
    </source>
</evidence>
<accession>A0AAN7XHV0</accession>
<evidence type="ECO:0000256" key="1">
    <source>
        <dbReference type="SAM" id="MobiDB-lite"/>
    </source>
</evidence>
<name>A0AAN7XHV0_ELEMC</name>